<sequence length="84" mass="9882">MKGNNRFNRIKTEARAHTVEFTRQEMLVLEMMQFQLGSSALAEILGLAKGKVEKMEKSIYRKTGCLDLQELLLYFEVYKMEFKK</sequence>
<name>A0ACC7LI11_9FLAO</name>
<dbReference type="Proteomes" id="UP001595191">
    <property type="component" value="Unassembled WGS sequence"/>
</dbReference>
<accession>A0ACC7LI11</accession>
<reference evidence="1" key="1">
    <citation type="submission" date="2024-09" db="EMBL/GenBank/DDBJ databases">
        <authorList>
            <person name="Liu J."/>
        </authorList>
    </citation>
    <scope>NUCLEOTIDE SEQUENCE</scope>
    <source>
        <strain evidence="1">NBU2967</strain>
    </source>
</reference>
<evidence type="ECO:0000313" key="1">
    <source>
        <dbReference type="EMBL" id="MFH6602859.1"/>
    </source>
</evidence>
<protein>
    <submittedName>
        <fullName evidence="1">Helix-turn-helix transcriptional regulator</fullName>
    </submittedName>
</protein>
<dbReference type="EMBL" id="JBHFPV010000001">
    <property type="protein sequence ID" value="MFH6602859.1"/>
    <property type="molecule type" value="Genomic_DNA"/>
</dbReference>
<proteinExistence type="predicted"/>
<evidence type="ECO:0000313" key="2">
    <source>
        <dbReference type="Proteomes" id="UP001595191"/>
    </source>
</evidence>
<organism evidence="1 2">
    <name type="scientific">Meishania litoralis</name>
    <dbReference type="NCBI Taxonomy" id="3434685"/>
    <lineage>
        <taxon>Bacteria</taxon>
        <taxon>Pseudomonadati</taxon>
        <taxon>Bacteroidota</taxon>
        <taxon>Flavobacteriia</taxon>
        <taxon>Flavobacteriales</taxon>
        <taxon>Flavobacteriaceae</taxon>
        <taxon>Meishania</taxon>
    </lineage>
</organism>
<comment type="caution">
    <text evidence="1">The sequence shown here is derived from an EMBL/GenBank/DDBJ whole genome shotgun (WGS) entry which is preliminary data.</text>
</comment>
<gene>
    <name evidence="1" type="ORF">ACEZ3G_05180</name>
</gene>
<keyword evidence="2" id="KW-1185">Reference proteome</keyword>